<keyword evidence="3 8" id="KW-0830">Ubiquinone</keyword>
<keyword evidence="3" id="KW-1003">Cell membrane</keyword>
<feature type="binding site" evidence="3">
    <location>
        <begin position="437"/>
        <end position="439"/>
    </location>
    <ligand>
        <name>thiamine diphosphate</name>
        <dbReference type="ChEBI" id="CHEBI:58937"/>
    </ligand>
</feature>
<evidence type="ECO:0000259" key="6">
    <source>
        <dbReference type="Pfam" id="PF02775"/>
    </source>
</evidence>
<feature type="region of interest" description="Membrane-binding domain" evidence="3">
    <location>
        <begin position="535"/>
        <end position="576"/>
    </location>
</feature>
<comment type="caution">
    <text evidence="8">The sequence shown here is derived from an EMBL/GenBank/DDBJ whole genome shotgun (WGS) entry which is preliminary data.</text>
</comment>
<dbReference type="InterPro" id="IPR011766">
    <property type="entry name" value="TPP_enzyme_TPP-bd"/>
</dbReference>
<feature type="domain" description="Thiamine pyrophosphate enzyme N-terminal TPP-binding" evidence="7">
    <location>
        <begin position="4"/>
        <end position="115"/>
    </location>
</feature>
<gene>
    <name evidence="3 8" type="primary">poxB</name>
    <name evidence="8" type="ORF">ACFSNC_01565</name>
</gene>
<feature type="site" description="Moves into active site upon enzyme activation, plays a role in electron transfer" evidence="3">
    <location>
        <position position="469"/>
    </location>
</feature>
<evidence type="ECO:0000256" key="1">
    <source>
        <dbReference type="ARBA" id="ARBA00007812"/>
    </source>
</evidence>
<feature type="binding site" evidence="3">
    <location>
        <position position="294"/>
    </location>
    <ligand>
        <name>FAD</name>
        <dbReference type="ChEBI" id="CHEBI:57692"/>
    </ligand>
</feature>
<feature type="binding site" evidence="3">
    <location>
        <position position="437"/>
    </location>
    <ligand>
        <name>Mg(2+)</name>
        <dbReference type="ChEBI" id="CHEBI:18420"/>
    </ligand>
</feature>
<dbReference type="CDD" id="cd02014">
    <property type="entry name" value="TPP_POX"/>
    <property type="match status" value="1"/>
</dbReference>
<dbReference type="NCBIfam" id="NF006591">
    <property type="entry name" value="PRK09124.1"/>
    <property type="match status" value="1"/>
</dbReference>
<dbReference type="PROSITE" id="PS00187">
    <property type="entry name" value="TPP_ENZYMES"/>
    <property type="match status" value="1"/>
</dbReference>
<keyword evidence="3" id="KW-0479">Metal-binding</keyword>
<keyword evidence="3" id="KW-0274">FAD</keyword>
<feature type="binding site" evidence="3">
    <location>
        <begin position="410"/>
        <end position="412"/>
    </location>
    <ligand>
        <name>thiamine diphosphate</name>
        <dbReference type="ChEBI" id="CHEBI:58937"/>
    </ligand>
</feature>
<evidence type="ECO:0000256" key="3">
    <source>
        <dbReference type="HAMAP-Rule" id="MF_00850"/>
    </source>
</evidence>
<evidence type="ECO:0000313" key="8">
    <source>
        <dbReference type="EMBL" id="MFD2139079.1"/>
    </source>
</evidence>
<accession>A0ABW4YSQ1</accession>
<dbReference type="InterPro" id="IPR012001">
    <property type="entry name" value="Thiamin_PyroP_enz_TPP-bd_dom"/>
</dbReference>
<dbReference type="InterPro" id="IPR029035">
    <property type="entry name" value="DHS-like_NAD/FAD-binding_dom"/>
</dbReference>
<comment type="cofactor">
    <cofactor evidence="3">
        <name>FAD</name>
        <dbReference type="ChEBI" id="CHEBI:57692"/>
    </cofactor>
    <text evidence="3">Binds 1 FAD per subunit.</text>
</comment>
<keyword evidence="3" id="KW-0547">Nucleotide-binding</keyword>
<dbReference type="Pfam" id="PF00205">
    <property type="entry name" value="TPP_enzyme_M"/>
    <property type="match status" value="1"/>
</dbReference>
<dbReference type="Pfam" id="PF02775">
    <property type="entry name" value="TPP_enzyme_C"/>
    <property type="match status" value="1"/>
</dbReference>
<comment type="catalytic activity">
    <reaction evidence="3">
        <text>a ubiquinone + pyruvate + H2O = a ubiquinol + acetate + CO2</text>
        <dbReference type="Rhea" id="RHEA:27405"/>
        <dbReference type="Rhea" id="RHEA-COMP:9565"/>
        <dbReference type="Rhea" id="RHEA-COMP:9566"/>
        <dbReference type="ChEBI" id="CHEBI:15361"/>
        <dbReference type="ChEBI" id="CHEBI:15377"/>
        <dbReference type="ChEBI" id="CHEBI:16389"/>
        <dbReference type="ChEBI" id="CHEBI:16526"/>
        <dbReference type="ChEBI" id="CHEBI:17976"/>
        <dbReference type="ChEBI" id="CHEBI:30089"/>
        <dbReference type="EC" id="1.2.5.1"/>
    </reaction>
</comment>
<dbReference type="InterPro" id="IPR012000">
    <property type="entry name" value="Thiamin_PyroP_enz_cen_dom"/>
</dbReference>
<comment type="domain">
    <text evidence="3">Has 4 domains; the Pyr domain which binds the pyrimidine moiety of the thiamine pyrophosphate cofactor, the FAD-binding domain, the PP-binding domain which binds the pyrophosphate portion of thiamine pyrophosphate and the C-terminal membrane binding region. The C-terminus is held closely against the rest of the protein and covers the active site; during activation it unfolds from the rest of the protein and forms an amphipathic helix upon membrane binding, exposing the active site.</text>
</comment>
<feature type="region of interest" description="FAD-binding domain" evidence="3">
    <location>
        <begin position="185"/>
        <end position="336"/>
    </location>
</feature>
<comment type="similarity">
    <text evidence="1 3 4">Belongs to the TPP enzyme family.</text>
</comment>
<dbReference type="EC" id="1.2.5.1" evidence="3"/>
<name>A0ABW4YSQ1_9HYPH</name>
<feature type="binding site" evidence="3">
    <location>
        <begin position="276"/>
        <end position="280"/>
    </location>
    <ligand>
        <name>FAD</name>
        <dbReference type="ChEBI" id="CHEBI:57692"/>
    </ligand>
</feature>
<comment type="activity regulation">
    <text evidence="3">The C-terminus inhibits activity; it has to move for the enzyme to be active. Activated by lipid-binding, which occurs via the C-terminus.</text>
</comment>
<keyword evidence="3 8" id="KW-0560">Oxidoreductase</keyword>
<dbReference type="RefSeq" id="WP_213354658.1">
    <property type="nucleotide sequence ID" value="NZ_JAHBGB010000041.1"/>
</dbReference>
<evidence type="ECO:0000256" key="2">
    <source>
        <dbReference type="ARBA" id="ARBA00023052"/>
    </source>
</evidence>
<keyword evidence="3" id="KW-0285">Flavoprotein</keyword>
<keyword evidence="3" id="KW-0446">Lipid-binding</keyword>
<dbReference type="EMBL" id="JBHUHD010000001">
    <property type="protein sequence ID" value="MFD2139079.1"/>
    <property type="molecule type" value="Genomic_DNA"/>
</dbReference>
<dbReference type="InterPro" id="IPR047211">
    <property type="entry name" value="POXB-like"/>
</dbReference>
<dbReference type="InterPro" id="IPR047212">
    <property type="entry name" value="TPP_POXB-like"/>
</dbReference>
<comment type="function">
    <text evidence="3">A peripheral cell membrane enzyme that catalyzes the oxidative decarboxylation of pyruvate to form acetate and CO(2). It channels electrons from the cytoplasm to the respiratory chain at the cell membrane via ubiquinone.</text>
</comment>
<comment type="subunit">
    <text evidence="3">Homotetramer.</text>
</comment>
<dbReference type="InterPro" id="IPR044261">
    <property type="entry name" value="Pyruvate_dehydrogenase"/>
</dbReference>
<comment type="cofactor">
    <cofactor evidence="3">
        <name>Mg(2+)</name>
        <dbReference type="ChEBI" id="CHEBI:18420"/>
    </cofactor>
    <text evidence="3">Binds 1 Mg(2+) ion per subunit.</text>
</comment>
<dbReference type="PANTHER" id="PTHR42981:SF2">
    <property type="entry name" value="PYRUVATE DEHYDROGENASE [UBIQUINONE]"/>
    <property type="match status" value="1"/>
</dbReference>
<reference evidence="9" key="1">
    <citation type="journal article" date="2019" name="Int. J. Syst. Evol. Microbiol.">
        <title>The Global Catalogue of Microorganisms (GCM) 10K type strain sequencing project: providing services to taxonomists for standard genome sequencing and annotation.</title>
        <authorList>
            <consortium name="The Broad Institute Genomics Platform"/>
            <consortium name="The Broad Institute Genome Sequencing Center for Infectious Disease"/>
            <person name="Wu L."/>
            <person name="Ma J."/>
        </authorList>
    </citation>
    <scope>NUCLEOTIDE SEQUENCE [LARGE SCALE GENOMIC DNA]</scope>
    <source>
        <strain evidence="9">CCM 7435</strain>
    </source>
</reference>
<evidence type="ECO:0000256" key="4">
    <source>
        <dbReference type="RuleBase" id="RU362132"/>
    </source>
</evidence>
<keyword evidence="3 8" id="KW-0670">Pyruvate</keyword>
<dbReference type="InterPro" id="IPR047210">
    <property type="entry name" value="TPP_PYR_POXB-like"/>
</dbReference>
<feature type="domain" description="Thiamine pyrophosphate enzyme central" evidence="5">
    <location>
        <begin position="193"/>
        <end position="321"/>
    </location>
</feature>
<feature type="binding site" evidence="3">
    <location>
        <position position="464"/>
    </location>
    <ligand>
        <name>Mg(2+)</name>
        <dbReference type="ChEBI" id="CHEBI:18420"/>
    </ligand>
</feature>
<dbReference type="Proteomes" id="UP001597299">
    <property type="component" value="Unassembled WGS sequence"/>
</dbReference>
<feature type="binding site" evidence="3">
    <location>
        <position position="50"/>
    </location>
    <ligand>
        <name>thiamine diphosphate</name>
        <dbReference type="ChEBI" id="CHEBI:58937"/>
    </ligand>
</feature>
<evidence type="ECO:0000259" key="7">
    <source>
        <dbReference type="Pfam" id="PF02776"/>
    </source>
</evidence>
<dbReference type="Gene3D" id="3.40.50.1220">
    <property type="entry name" value="TPP-binding domain"/>
    <property type="match status" value="1"/>
</dbReference>
<dbReference type="SUPFAM" id="SSF52518">
    <property type="entry name" value="Thiamin diphosphate-binding fold (THDP-binding)"/>
    <property type="match status" value="2"/>
</dbReference>
<protein>
    <recommendedName>
        <fullName evidence="3">Pyruvate dehydrogenase [ubiquinone]</fullName>
        <ecNumber evidence="3">1.2.5.1</ecNumber>
    </recommendedName>
    <alternativeName>
        <fullName evidence="3">Pyruvate oxidase</fullName>
        <shortName evidence="3">POX</shortName>
    </alternativeName>
    <alternativeName>
        <fullName evidence="3">Pyruvate:ubiquinone-8 oxidoreductase</fullName>
    </alternativeName>
</protein>
<dbReference type="InterPro" id="IPR000399">
    <property type="entry name" value="TPP-bd_CS"/>
</dbReference>
<comment type="subcellular location">
    <subcellularLocation>
        <location evidence="3">Cell membrane</location>
        <topology evidence="3">Peripheral membrane protein</topology>
        <orientation evidence="3">Cytoplasmic side</orientation>
    </subcellularLocation>
</comment>
<dbReference type="PANTHER" id="PTHR42981">
    <property type="entry name" value="PYRUVATE DEHYDROGENASE [UBIQUINONE]"/>
    <property type="match status" value="1"/>
</dbReference>
<dbReference type="Gene3D" id="3.40.50.970">
    <property type="match status" value="2"/>
</dbReference>
<comment type="caution">
    <text evidence="3">Lacks conserved residue(s) required for the propagation of feature annotation.</text>
</comment>
<dbReference type="CDD" id="cd07039">
    <property type="entry name" value="TPP_PYR_POX"/>
    <property type="match status" value="1"/>
</dbReference>
<keyword evidence="2 3" id="KW-0786">Thiamine pyrophosphate</keyword>
<dbReference type="InterPro" id="IPR029061">
    <property type="entry name" value="THDP-binding"/>
</dbReference>
<keyword evidence="3" id="KW-0460">Magnesium</keyword>
<dbReference type="SUPFAM" id="SSF52467">
    <property type="entry name" value="DHS-like NAD/FAD-binding domain"/>
    <property type="match status" value="1"/>
</dbReference>
<dbReference type="Pfam" id="PF02776">
    <property type="entry name" value="TPP_enzyme_N"/>
    <property type="match status" value="1"/>
</dbReference>
<keyword evidence="3" id="KW-0472">Membrane</keyword>
<evidence type="ECO:0000259" key="5">
    <source>
        <dbReference type="Pfam" id="PF00205"/>
    </source>
</evidence>
<feature type="domain" description="Thiamine pyrophosphate enzyme TPP-binding" evidence="6">
    <location>
        <begin position="383"/>
        <end position="529"/>
    </location>
</feature>
<keyword evidence="9" id="KW-1185">Reference proteome</keyword>
<organism evidence="8 9">
    <name type="scientific">Ancylobacter oerskovii</name>
    <dbReference type="NCBI Taxonomy" id="459519"/>
    <lineage>
        <taxon>Bacteria</taxon>
        <taxon>Pseudomonadati</taxon>
        <taxon>Pseudomonadota</taxon>
        <taxon>Alphaproteobacteria</taxon>
        <taxon>Hyphomicrobiales</taxon>
        <taxon>Xanthobacteraceae</taxon>
        <taxon>Ancylobacter</taxon>
    </lineage>
</organism>
<feature type="binding site" evidence="3">
    <location>
        <begin position="464"/>
        <end position="470"/>
    </location>
    <ligand>
        <name>thiamine diphosphate</name>
        <dbReference type="ChEBI" id="CHEBI:58937"/>
    </ligand>
</feature>
<dbReference type="HAMAP" id="MF_00850">
    <property type="entry name" value="POX"/>
    <property type="match status" value="1"/>
</dbReference>
<proteinExistence type="inferred from homology"/>
<sequence length="577" mass="61088">MSRNIAELTIATLTQIGVKRIYGVVGDSLNGLTDAIRRTEAIDWVHVRHEEVAAFAAAGEAAITGELAVCAGSCGPGNLHLINGLFDAQRSRVPVLAIAAQIPSSEIGGGYFQETHPQNLFRECSVYCELVSDPAQMPFVLENAIRAAIGQRGVAVVAIPGDIALKPAPARPTSANAGLKPPAPVVRPAEDEIDALAALLNGAERVTLFCGRGCAGAHAPLMALAEKLKSPVVHALGGKEHVEYDNPYDVGMTGFIGFASGYEAMHACDVLLLLGTDFPYKQFLPAGIKIAQVDIRPEQLGRRCALELGLVGDVAATLDALIPKLAVNEDRTHLDEAVARYRTSRKGLDDLATGTPGNKPIHPQYLARLVSEAAAEDTAFTFDVGTPTIWAARYLTMNGKRRLVGSLVHGSMANAMPQAIGIQASQPGRQVVSLSGDGGFTMLMGDLITLKQEKLPVKVVIFNNGTLGFVALEMKANGFVEIGTNLENPDFAAMARAMGIHGVRVEDPGDLPGAIADVFAHDGPAVLDVVTARQELSMPPTIELAQAKGFGLWMVRAVMSGRGDEVLDLAKTNLLRR</sequence>
<dbReference type="GO" id="GO:0052737">
    <property type="term" value="F:pyruvate dehydrogenase (quinone) activity"/>
    <property type="evidence" value="ECO:0007669"/>
    <property type="project" value="UniProtKB-EC"/>
</dbReference>
<comment type="cofactor">
    <cofactor evidence="3">
        <name>thiamine diphosphate</name>
        <dbReference type="ChEBI" id="CHEBI:58937"/>
    </cofactor>
    <text evidence="3">Binds 1 thiamine pyrophosphate per subunit.</text>
</comment>
<evidence type="ECO:0000313" key="9">
    <source>
        <dbReference type="Proteomes" id="UP001597299"/>
    </source>
</evidence>